<organism evidence="1 2">
    <name type="scientific">Limnospira indica PCC 8005</name>
    <dbReference type="NCBI Taxonomy" id="376219"/>
    <lineage>
        <taxon>Bacteria</taxon>
        <taxon>Bacillati</taxon>
        <taxon>Cyanobacteriota</taxon>
        <taxon>Cyanophyceae</taxon>
        <taxon>Oscillatoriophycideae</taxon>
        <taxon>Oscillatoriales</taxon>
        <taxon>Sirenicapillariaceae</taxon>
        <taxon>Limnospira</taxon>
    </lineage>
</organism>
<dbReference type="EMBL" id="FO818640">
    <property type="protein sequence ID" value="CDM96261.1"/>
    <property type="molecule type" value="Genomic_DNA"/>
</dbReference>
<name>A0A9P1NZH3_9CYAN</name>
<sequence>MVDCGTRPYTISEMWLTAEARPYGISEMWLTLEGGGFINLTAGKCG</sequence>
<protein>
    <submittedName>
        <fullName evidence="1">Uncharacterized protein</fullName>
    </submittedName>
</protein>
<keyword evidence="2" id="KW-1185">Reference proteome</keyword>
<dbReference type="AlphaFoldDB" id="A0A9P1NZH3"/>
<gene>
    <name evidence="1" type="ORF">ARTHRO_40667</name>
</gene>
<proteinExistence type="predicted"/>
<evidence type="ECO:0000313" key="1">
    <source>
        <dbReference type="EMBL" id="CDM96261.1"/>
    </source>
</evidence>
<accession>A0A9P1NZH3</accession>
<evidence type="ECO:0000313" key="2">
    <source>
        <dbReference type="Proteomes" id="UP000032946"/>
    </source>
</evidence>
<reference evidence="1 2" key="1">
    <citation type="submission" date="2014-02" db="EMBL/GenBank/DDBJ databases">
        <authorList>
            <person name="Genoscope - CEA"/>
        </authorList>
    </citation>
    <scope>NUCLEOTIDE SEQUENCE [LARGE SCALE GENOMIC DNA]</scope>
    <source>
        <strain evidence="1 2">PCC 8005</strain>
    </source>
</reference>
<dbReference type="Proteomes" id="UP000032946">
    <property type="component" value="Chromosome"/>
</dbReference>